<dbReference type="PANTHER" id="PTHR13903:SF8">
    <property type="entry name" value="PIRIN"/>
    <property type="match status" value="1"/>
</dbReference>
<dbReference type="Pfam" id="PF02678">
    <property type="entry name" value="Pirin"/>
    <property type="match status" value="1"/>
</dbReference>
<evidence type="ECO:0000259" key="6">
    <source>
        <dbReference type="Pfam" id="PF05726"/>
    </source>
</evidence>
<dbReference type="STRING" id="396014.BF93_11400"/>
<evidence type="ECO:0000259" key="5">
    <source>
        <dbReference type="Pfam" id="PF02678"/>
    </source>
</evidence>
<proteinExistence type="inferred from homology"/>
<accession>Z9JVK0</accession>
<evidence type="ECO:0000256" key="3">
    <source>
        <dbReference type="RuleBase" id="RU003457"/>
    </source>
</evidence>
<gene>
    <name evidence="7" type="ORF">BF93_11400</name>
</gene>
<evidence type="ECO:0000313" key="8">
    <source>
        <dbReference type="Proteomes" id="UP000023067"/>
    </source>
</evidence>
<feature type="domain" description="Pirin C-terminal" evidence="6">
    <location>
        <begin position="173"/>
        <end position="272"/>
    </location>
</feature>
<dbReference type="InterPro" id="IPR014710">
    <property type="entry name" value="RmlC-like_jellyroll"/>
</dbReference>
<comment type="cofactor">
    <cofactor evidence="2">
        <name>Fe cation</name>
        <dbReference type="ChEBI" id="CHEBI:24875"/>
    </cofactor>
    <text evidence="2">Binds 1 Fe cation per subunit.</text>
</comment>
<dbReference type="GO" id="GO:0046872">
    <property type="term" value="F:metal ion binding"/>
    <property type="evidence" value="ECO:0007669"/>
    <property type="project" value="UniProtKB-KW"/>
</dbReference>
<dbReference type="eggNOG" id="COG1741">
    <property type="taxonomic scope" value="Bacteria"/>
</dbReference>
<keyword evidence="2" id="KW-0479">Metal-binding</keyword>
<feature type="domain" description="Pirin N-terminal" evidence="5">
    <location>
        <begin position="24"/>
        <end position="121"/>
    </location>
</feature>
<feature type="region of interest" description="Disordered" evidence="4">
    <location>
        <begin position="302"/>
        <end position="324"/>
    </location>
</feature>
<evidence type="ECO:0000313" key="7">
    <source>
        <dbReference type="EMBL" id="EWS82224.1"/>
    </source>
</evidence>
<sequence length="324" mass="34682">MRDVEILAPREVPLGGPRSMTVLRTLPQRRRSLIGAWCFADHYGPDDVSRTGGMDVAPHPHIGLQTVSWLFRGEIAHIDSGGGRGEVLPGEVNLMTAGDGIAHSETSTAPTTVLHGVQLWLALPESRRASLPRRLEHYAPPEVDLPGGCALVLIGSLLGSTSPVEVHTPLVGAEIRLDPGARLEIDVDPGFEHGVLVDCGEVDVEGVPVPRASLAYLGVGAERLHLRNAGGHAARVMLLGGEPFEEEIVMWWNFVGRTSEEIHRARADWEAGGERFGEVAGYVGHGGPGRNAHGQARLPAPAIPPMTLRPRSNPAPHARTEPAR</sequence>
<feature type="binding site" evidence="2">
    <location>
        <position position="61"/>
    </location>
    <ligand>
        <name>Fe cation</name>
        <dbReference type="ChEBI" id="CHEBI:24875"/>
    </ligand>
</feature>
<dbReference type="Pfam" id="PF05726">
    <property type="entry name" value="Pirin_C"/>
    <property type="match status" value="1"/>
</dbReference>
<dbReference type="OrthoDB" id="9780903at2"/>
<evidence type="ECO:0000256" key="4">
    <source>
        <dbReference type="SAM" id="MobiDB-lite"/>
    </source>
</evidence>
<organism evidence="7 8">
    <name type="scientific">Brachybacterium phenoliresistens</name>
    <dbReference type="NCBI Taxonomy" id="396014"/>
    <lineage>
        <taxon>Bacteria</taxon>
        <taxon>Bacillati</taxon>
        <taxon>Actinomycetota</taxon>
        <taxon>Actinomycetes</taxon>
        <taxon>Micrococcales</taxon>
        <taxon>Dermabacteraceae</taxon>
        <taxon>Brachybacterium</taxon>
    </lineage>
</organism>
<name>Z9JVK0_9MICO</name>
<evidence type="ECO:0000256" key="2">
    <source>
        <dbReference type="PIRSR" id="PIRSR006232-1"/>
    </source>
</evidence>
<dbReference type="SUPFAM" id="SSF51182">
    <property type="entry name" value="RmlC-like cupins"/>
    <property type="match status" value="1"/>
</dbReference>
<dbReference type="RefSeq" id="WP_084148236.1">
    <property type="nucleotide sequence ID" value="NZ_KK069989.1"/>
</dbReference>
<reference evidence="7 8" key="1">
    <citation type="submission" date="2014-02" db="EMBL/GenBank/DDBJ databases">
        <title>Genome sequence of Brachybacterium phenoliresistens strain W13A50.</title>
        <authorList>
            <person name="Wang X."/>
        </authorList>
    </citation>
    <scope>NUCLEOTIDE SEQUENCE [LARGE SCALE GENOMIC DNA]</scope>
    <source>
        <strain evidence="7 8">W13A50</strain>
    </source>
</reference>
<dbReference type="InterPro" id="IPR011051">
    <property type="entry name" value="RmlC_Cupin_sf"/>
</dbReference>
<dbReference type="EMBL" id="JDYK01000003">
    <property type="protein sequence ID" value="EWS82224.1"/>
    <property type="molecule type" value="Genomic_DNA"/>
</dbReference>
<feature type="binding site" evidence="2">
    <location>
        <position position="105"/>
    </location>
    <ligand>
        <name>Fe cation</name>
        <dbReference type="ChEBI" id="CHEBI:24875"/>
    </ligand>
</feature>
<comment type="caution">
    <text evidence="7">The sequence shown here is derived from an EMBL/GenBank/DDBJ whole genome shotgun (WGS) entry which is preliminary data.</text>
</comment>
<feature type="binding site" evidence="2">
    <location>
        <position position="103"/>
    </location>
    <ligand>
        <name>Fe cation</name>
        <dbReference type="ChEBI" id="CHEBI:24875"/>
    </ligand>
</feature>
<dbReference type="AlphaFoldDB" id="Z9JVK0"/>
<feature type="binding site" evidence="2">
    <location>
        <position position="59"/>
    </location>
    <ligand>
        <name>Fe cation</name>
        <dbReference type="ChEBI" id="CHEBI:24875"/>
    </ligand>
</feature>
<dbReference type="InterPro" id="IPR003829">
    <property type="entry name" value="Pirin_N_dom"/>
</dbReference>
<dbReference type="CDD" id="cd02247">
    <property type="entry name" value="cupin_pirin_C"/>
    <property type="match status" value="1"/>
</dbReference>
<keyword evidence="8" id="KW-1185">Reference proteome</keyword>
<dbReference type="PATRIC" id="fig|396014.3.peg.786"/>
<protein>
    <submittedName>
        <fullName evidence="7">Pirin</fullName>
    </submittedName>
</protein>
<dbReference type="Proteomes" id="UP000023067">
    <property type="component" value="Unassembled WGS sequence"/>
</dbReference>
<dbReference type="InterPro" id="IPR008778">
    <property type="entry name" value="Pirin_C_dom"/>
</dbReference>
<dbReference type="PIRSF" id="PIRSF006232">
    <property type="entry name" value="Pirin"/>
    <property type="match status" value="1"/>
</dbReference>
<dbReference type="HOGENOM" id="CLU_045717_1_0_11"/>
<evidence type="ECO:0000256" key="1">
    <source>
        <dbReference type="ARBA" id="ARBA00008416"/>
    </source>
</evidence>
<dbReference type="InterPro" id="IPR012093">
    <property type="entry name" value="Pirin"/>
</dbReference>
<dbReference type="PANTHER" id="PTHR13903">
    <property type="entry name" value="PIRIN-RELATED"/>
    <property type="match status" value="1"/>
</dbReference>
<dbReference type="Gene3D" id="2.60.120.10">
    <property type="entry name" value="Jelly Rolls"/>
    <property type="match status" value="2"/>
</dbReference>
<comment type="similarity">
    <text evidence="1 3">Belongs to the pirin family.</text>
</comment>
<keyword evidence="2" id="KW-0408">Iron</keyword>